<proteinExistence type="predicted"/>
<sequence>MAPYFAGPSSITDAADHLGESLGRTHYWTRRLHDLGLLQVVETRPRAGRPVRLYRVVARRFVVPPAHLPAGHLERMVAGSHRVLAEALHRALVGEAPMALVVHQEAGQAGVSVSNTPTPSSPGQRPDRSSIHSSVHLSLEGEEAEELARELGAVLRRWSERCGGRTPARGRTDHVVLVAMAPVPGSR</sequence>
<name>A0A2I1P971_9MICO</name>
<evidence type="ECO:0000256" key="1">
    <source>
        <dbReference type="SAM" id="MobiDB-lite"/>
    </source>
</evidence>
<evidence type="ECO:0000313" key="2">
    <source>
        <dbReference type="EMBL" id="PKZ41132.1"/>
    </source>
</evidence>
<feature type="compositionally biased region" description="Low complexity" evidence="1">
    <location>
        <begin position="111"/>
        <end position="122"/>
    </location>
</feature>
<dbReference type="Proteomes" id="UP000234206">
    <property type="component" value="Unassembled WGS sequence"/>
</dbReference>
<comment type="caution">
    <text evidence="2">The sequence shown here is derived from an EMBL/GenBank/DDBJ whole genome shotgun (WGS) entry which is preliminary data.</text>
</comment>
<keyword evidence="3" id="KW-1185">Reference proteome</keyword>
<dbReference type="InterPro" id="IPR036388">
    <property type="entry name" value="WH-like_DNA-bd_sf"/>
</dbReference>
<organism evidence="2 3">
    <name type="scientific">Kytococcus schroeteri</name>
    <dbReference type="NCBI Taxonomy" id="138300"/>
    <lineage>
        <taxon>Bacteria</taxon>
        <taxon>Bacillati</taxon>
        <taxon>Actinomycetota</taxon>
        <taxon>Actinomycetes</taxon>
        <taxon>Micrococcales</taxon>
        <taxon>Kytococcaceae</taxon>
        <taxon>Kytococcus</taxon>
    </lineage>
</organism>
<protein>
    <submittedName>
        <fullName evidence="2">Uncharacterized protein</fullName>
    </submittedName>
</protein>
<gene>
    <name evidence="2" type="ORF">CYJ76_09365</name>
</gene>
<reference evidence="2 3" key="1">
    <citation type="submission" date="2017-12" db="EMBL/GenBank/DDBJ databases">
        <title>Phylogenetic diversity of female urinary microbiome.</title>
        <authorList>
            <person name="Thomas-White K."/>
            <person name="Wolfe A.J."/>
        </authorList>
    </citation>
    <scope>NUCLEOTIDE SEQUENCE [LARGE SCALE GENOMIC DNA]</scope>
    <source>
        <strain evidence="2 3">UMB1298</strain>
    </source>
</reference>
<dbReference type="AlphaFoldDB" id="A0A2I1P971"/>
<feature type="region of interest" description="Disordered" evidence="1">
    <location>
        <begin position="110"/>
        <end position="139"/>
    </location>
</feature>
<evidence type="ECO:0000313" key="3">
    <source>
        <dbReference type="Proteomes" id="UP000234206"/>
    </source>
</evidence>
<accession>A0A2I1P971</accession>
<dbReference type="Gene3D" id="1.10.10.10">
    <property type="entry name" value="Winged helix-like DNA-binding domain superfamily/Winged helix DNA-binding domain"/>
    <property type="match status" value="1"/>
</dbReference>
<dbReference type="EMBL" id="PKIZ01000018">
    <property type="protein sequence ID" value="PKZ41132.1"/>
    <property type="molecule type" value="Genomic_DNA"/>
</dbReference>